<feature type="transmembrane region" description="Helical" evidence="7">
    <location>
        <begin position="50"/>
        <end position="70"/>
    </location>
</feature>
<keyword evidence="4 7" id="KW-0812">Transmembrane</keyword>
<reference evidence="8 9" key="1">
    <citation type="journal article" date="2016" name="BMC Genomics">
        <title>Combined genomic and structural analyses of a cultured magnetotactic bacterium reveals its niche adaptation to a dynamic environment.</title>
        <authorList>
            <person name="Araujo A.C."/>
            <person name="Morillo V."/>
            <person name="Cypriano J."/>
            <person name="Teixeira L.C."/>
            <person name="Leao P."/>
            <person name="Lyra S."/>
            <person name="Almeida L.G."/>
            <person name="Bazylinski D.A."/>
            <person name="Vasconcellos A.T."/>
            <person name="Abreu F."/>
            <person name="Lins U."/>
        </authorList>
    </citation>
    <scope>NUCLEOTIDE SEQUENCE [LARGE SCALE GENOMIC DNA]</scope>
    <source>
        <strain evidence="8 9">IT-1</strain>
    </source>
</reference>
<dbReference type="GO" id="GO:0042158">
    <property type="term" value="P:lipoprotein biosynthetic process"/>
    <property type="evidence" value="ECO:0007669"/>
    <property type="project" value="InterPro"/>
</dbReference>
<evidence type="ECO:0000256" key="7">
    <source>
        <dbReference type="SAM" id="Phobius"/>
    </source>
</evidence>
<feature type="transmembrane region" description="Helical" evidence="7">
    <location>
        <begin position="12"/>
        <end position="30"/>
    </location>
</feature>
<evidence type="ECO:0000256" key="6">
    <source>
        <dbReference type="ARBA" id="ARBA00023136"/>
    </source>
</evidence>
<keyword evidence="3 8" id="KW-0808">Transferase</keyword>
<dbReference type="InterPro" id="IPR001640">
    <property type="entry name" value="Lgt"/>
</dbReference>
<dbReference type="Pfam" id="PF01790">
    <property type="entry name" value="LGT"/>
    <property type="match status" value="1"/>
</dbReference>
<dbReference type="RefSeq" id="WP_198947864.1">
    <property type="nucleotide sequence ID" value="NZ_LVJN01000019.1"/>
</dbReference>
<evidence type="ECO:0000256" key="2">
    <source>
        <dbReference type="ARBA" id="ARBA00022475"/>
    </source>
</evidence>
<accession>A0A1Y2K5E6</accession>
<organism evidence="8 9">
    <name type="scientific">Magnetofaba australis IT-1</name>
    <dbReference type="NCBI Taxonomy" id="1434232"/>
    <lineage>
        <taxon>Bacteria</taxon>
        <taxon>Pseudomonadati</taxon>
        <taxon>Pseudomonadota</taxon>
        <taxon>Magnetococcia</taxon>
        <taxon>Magnetococcales</taxon>
        <taxon>Magnetococcaceae</taxon>
        <taxon>Magnetofaba</taxon>
    </lineage>
</organism>
<dbReference type="PANTHER" id="PTHR30589">
    <property type="entry name" value="PROLIPOPROTEIN DIACYLGLYCERYL TRANSFERASE"/>
    <property type="match status" value="1"/>
</dbReference>
<feature type="transmembrane region" description="Helical" evidence="7">
    <location>
        <begin position="76"/>
        <end position="95"/>
    </location>
</feature>
<feature type="transmembrane region" description="Helical" evidence="7">
    <location>
        <begin position="107"/>
        <end position="129"/>
    </location>
</feature>
<dbReference type="EMBL" id="LVJN01000019">
    <property type="protein sequence ID" value="OSM04203.1"/>
    <property type="molecule type" value="Genomic_DNA"/>
</dbReference>
<sequence length="245" mass="27313">MTLPLPINGVHTLFDLLALSVAAASGYGVYRWRFVAAYAQTSQRAGKHYLLALLIGSSFGAHLFGTWNLILSDIPGVGRSILGALVGAILTVELYKLMRGVRGSTGYIYALPFCVVVALGRLGCFLSGLDDHTHGLPTDLPWGWDYGDGTPRHPVQLYESAAMAATALFLLWRLWRAPEWVIHYGFYGVVGIYGAQRFVWEFHKPYGPLAGGLNLFHWLCLGLMAYSLWMVWRQAKNTVREDERY</sequence>
<evidence type="ECO:0000313" key="8">
    <source>
        <dbReference type="EMBL" id="OSM04203.1"/>
    </source>
</evidence>
<comment type="similarity">
    <text evidence="1">Belongs to the Lgt family.</text>
</comment>
<proteinExistence type="inferred from homology"/>
<evidence type="ECO:0000256" key="3">
    <source>
        <dbReference type="ARBA" id="ARBA00022679"/>
    </source>
</evidence>
<protein>
    <submittedName>
        <fullName evidence="8">Putative prolipoprotein diacylglyceryl transferase</fullName>
    </submittedName>
</protein>
<evidence type="ECO:0000313" key="9">
    <source>
        <dbReference type="Proteomes" id="UP000194003"/>
    </source>
</evidence>
<dbReference type="GO" id="GO:0005886">
    <property type="term" value="C:plasma membrane"/>
    <property type="evidence" value="ECO:0007669"/>
    <property type="project" value="InterPro"/>
</dbReference>
<dbReference type="STRING" id="1434232.MAIT1_04061"/>
<keyword evidence="2" id="KW-1003">Cell membrane</keyword>
<name>A0A1Y2K5E6_9PROT</name>
<dbReference type="PANTHER" id="PTHR30589:SF0">
    <property type="entry name" value="PHOSPHATIDYLGLYCEROL--PROLIPOPROTEIN DIACYLGLYCERYL TRANSFERASE"/>
    <property type="match status" value="1"/>
</dbReference>
<dbReference type="GO" id="GO:0008961">
    <property type="term" value="F:phosphatidylglycerol-prolipoprotein diacylglyceryl transferase activity"/>
    <property type="evidence" value="ECO:0007669"/>
    <property type="project" value="InterPro"/>
</dbReference>
<feature type="transmembrane region" description="Helical" evidence="7">
    <location>
        <begin position="155"/>
        <end position="174"/>
    </location>
</feature>
<gene>
    <name evidence="8" type="ORF">MAIT1_04061</name>
</gene>
<dbReference type="AlphaFoldDB" id="A0A1Y2K5E6"/>
<keyword evidence="8" id="KW-0449">Lipoprotein</keyword>
<keyword evidence="5 7" id="KW-1133">Transmembrane helix</keyword>
<comment type="caution">
    <text evidence="8">The sequence shown here is derived from an EMBL/GenBank/DDBJ whole genome shotgun (WGS) entry which is preliminary data.</text>
</comment>
<dbReference type="Proteomes" id="UP000194003">
    <property type="component" value="Unassembled WGS sequence"/>
</dbReference>
<evidence type="ECO:0000256" key="1">
    <source>
        <dbReference type="ARBA" id="ARBA00007150"/>
    </source>
</evidence>
<evidence type="ECO:0000256" key="4">
    <source>
        <dbReference type="ARBA" id="ARBA00022692"/>
    </source>
</evidence>
<keyword evidence="9" id="KW-1185">Reference proteome</keyword>
<keyword evidence="6 7" id="KW-0472">Membrane</keyword>
<feature type="transmembrane region" description="Helical" evidence="7">
    <location>
        <begin position="215"/>
        <end position="232"/>
    </location>
</feature>
<evidence type="ECO:0000256" key="5">
    <source>
        <dbReference type="ARBA" id="ARBA00022989"/>
    </source>
</evidence>
<feature type="transmembrane region" description="Helical" evidence="7">
    <location>
        <begin position="181"/>
        <end position="200"/>
    </location>
</feature>